<evidence type="ECO:0000313" key="2">
    <source>
        <dbReference type="Proteomes" id="UP000184112"/>
    </source>
</evidence>
<organism evidence="1 2">
    <name type="scientific">Flavobacterium johnsoniae</name>
    <name type="common">Cytophaga johnsonae</name>
    <dbReference type="NCBI Taxonomy" id="986"/>
    <lineage>
        <taxon>Bacteria</taxon>
        <taxon>Pseudomonadati</taxon>
        <taxon>Bacteroidota</taxon>
        <taxon>Flavobacteriia</taxon>
        <taxon>Flavobacteriales</taxon>
        <taxon>Flavobacteriaceae</taxon>
        <taxon>Flavobacterium</taxon>
    </lineage>
</organism>
<proteinExistence type="predicted"/>
<evidence type="ECO:0000313" key="1">
    <source>
        <dbReference type="EMBL" id="SHH84909.1"/>
    </source>
</evidence>
<gene>
    <name evidence="1" type="ORF">SAMN05444388_1297</name>
</gene>
<dbReference type="AlphaFoldDB" id="A0A1M5WBD9"/>
<dbReference type="RefSeq" id="WP_073411982.1">
    <property type="nucleotide sequence ID" value="NZ_FQWH01000029.1"/>
</dbReference>
<dbReference type="Proteomes" id="UP000184112">
    <property type="component" value="Unassembled WGS sequence"/>
</dbReference>
<sequence length="65" mass="7518">MKDNQNVKQIEEKLPRGAKKVIAENTGLSYNTVCSFFKNKKTSIQTDRKIKLELKKIITEYETAI</sequence>
<name>A0A1M5WBD9_FLAJO</name>
<protein>
    <submittedName>
        <fullName evidence="1">Uncharacterized protein</fullName>
    </submittedName>
</protein>
<accession>A0A1M5WBD9</accession>
<dbReference type="EMBL" id="FQWH01000029">
    <property type="protein sequence ID" value="SHH84909.1"/>
    <property type="molecule type" value="Genomic_DNA"/>
</dbReference>
<reference evidence="1 2" key="1">
    <citation type="submission" date="2016-11" db="EMBL/GenBank/DDBJ databases">
        <authorList>
            <person name="Jaros S."/>
            <person name="Januszkiewicz K."/>
            <person name="Wedrychowicz H."/>
        </authorList>
    </citation>
    <scope>NUCLEOTIDE SEQUENCE [LARGE SCALE GENOMIC DNA]</scope>
    <source>
        <strain evidence="1 2">DSM 6792</strain>
    </source>
</reference>